<dbReference type="InterPro" id="IPR021804">
    <property type="entry name" value="DUF3375"/>
</dbReference>
<dbReference type="Pfam" id="PF11855">
    <property type="entry name" value="DUF3375"/>
    <property type="match status" value="1"/>
</dbReference>
<organism evidence="1 2">
    <name type="scientific">Algivirga pacifica</name>
    <dbReference type="NCBI Taxonomy" id="1162670"/>
    <lineage>
        <taxon>Bacteria</taxon>
        <taxon>Pseudomonadati</taxon>
        <taxon>Bacteroidota</taxon>
        <taxon>Cytophagia</taxon>
        <taxon>Cytophagales</taxon>
        <taxon>Flammeovirgaceae</taxon>
        <taxon>Algivirga</taxon>
    </lineage>
</organism>
<evidence type="ECO:0000313" key="2">
    <source>
        <dbReference type="Proteomes" id="UP001500298"/>
    </source>
</evidence>
<reference evidence="2" key="1">
    <citation type="journal article" date="2019" name="Int. J. Syst. Evol. Microbiol.">
        <title>The Global Catalogue of Microorganisms (GCM) 10K type strain sequencing project: providing services to taxonomists for standard genome sequencing and annotation.</title>
        <authorList>
            <consortium name="The Broad Institute Genomics Platform"/>
            <consortium name="The Broad Institute Genome Sequencing Center for Infectious Disease"/>
            <person name="Wu L."/>
            <person name="Ma J."/>
        </authorList>
    </citation>
    <scope>NUCLEOTIDE SEQUENCE [LARGE SCALE GENOMIC DNA]</scope>
    <source>
        <strain evidence="2">JCM 18326</strain>
    </source>
</reference>
<gene>
    <name evidence="1" type="ORF">GCM10023331_23980</name>
</gene>
<proteinExistence type="predicted"/>
<sequence length="480" mass="55992">MMNYSTLSFYAEHNVTLRLLRSNNMPMVASFLFKAFKEAGELQLPESQAVELLANHLMDLNQGQEKPLFPKKEIDYLKDWTEASYLSHYYISYEQEPVYELTPAAERALQWLEGLEQKAFVGTESRLTMILDMLEELSTRNTENPQKRLALLEQQQAALQQEMEAIREGATLKMDETKVRERFFEVDDAIKRLLYDFKEVEANFKGLYETTREKIVNSQQAKGAVLDDIFEEHDFIYHSDQGKSFQAFWGLLMSHQKMEQLQHHIHEIVDLPALQELEDKLKPLMRFHRLLFRAGERVHKNNSLLFEQVKRYIEDQSLLENKRIGQLIREVEQQVLLSKENPPEEKAFFHLTMDKAMVNSAMERKLWQPKEVAKINADALLKPPKPVDVSNLFDPSAVDEEVLRHRIRQALQQVPQASLKEILSKYPVEKGLTEVLTYFQIGTTMTTATVLEAEKEEILVENKESGERYLIELPALIFNR</sequence>
<accession>A0ABP9DDL0</accession>
<evidence type="ECO:0000313" key="1">
    <source>
        <dbReference type="EMBL" id="GAA4838032.1"/>
    </source>
</evidence>
<protein>
    <submittedName>
        <fullName evidence="1">DUF3375 domain-containing protein</fullName>
    </submittedName>
</protein>
<comment type="caution">
    <text evidence="1">The sequence shown here is derived from an EMBL/GenBank/DDBJ whole genome shotgun (WGS) entry which is preliminary data.</text>
</comment>
<keyword evidence="2" id="KW-1185">Reference proteome</keyword>
<dbReference type="Proteomes" id="UP001500298">
    <property type="component" value="Unassembled WGS sequence"/>
</dbReference>
<name>A0ABP9DDL0_9BACT</name>
<dbReference type="EMBL" id="BAABJX010000036">
    <property type="protein sequence ID" value="GAA4838032.1"/>
    <property type="molecule type" value="Genomic_DNA"/>
</dbReference>